<name>A0ABD1C865_CARAN</name>
<accession>A0ABD1C865</accession>
<keyword evidence="3" id="KW-1185">Reference proteome</keyword>
<evidence type="ECO:0008006" key="4">
    <source>
        <dbReference type="Google" id="ProtNLM"/>
    </source>
</evidence>
<protein>
    <recommendedName>
        <fullName evidence="4">Protein FAR1-RELATED SEQUENCE</fullName>
    </recommendedName>
</protein>
<dbReference type="Pfam" id="PF04776">
    <property type="entry name" value="protein_MS5"/>
    <property type="match status" value="1"/>
</dbReference>
<dbReference type="AlphaFoldDB" id="A0ABD1C865"/>
<evidence type="ECO:0000313" key="2">
    <source>
        <dbReference type="EMBL" id="KAL1225612.1"/>
    </source>
</evidence>
<dbReference type="EMBL" id="JBANAX010000025">
    <property type="protein sequence ID" value="KAL1225612.1"/>
    <property type="molecule type" value="Genomic_DNA"/>
</dbReference>
<proteinExistence type="predicted"/>
<feature type="compositionally biased region" description="Basic residues" evidence="1">
    <location>
        <begin position="16"/>
        <end position="27"/>
    </location>
</feature>
<comment type="caution">
    <text evidence="2">The sequence shown here is derived from an EMBL/GenBank/DDBJ whole genome shotgun (WGS) entry which is preliminary data.</text>
</comment>
<feature type="region of interest" description="Disordered" evidence="1">
    <location>
        <begin position="1"/>
        <end position="29"/>
    </location>
</feature>
<dbReference type="InterPro" id="IPR006462">
    <property type="entry name" value="MS5"/>
</dbReference>
<dbReference type="NCBIfam" id="TIGR01572">
    <property type="entry name" value="A_thl_para_3677"/>
    <property type="match status" value="1"/>
</dbReference>
<evidence type="ECO:0000313" key="3">
    <source>
        <dbReference type="Proteomes" id="UP001558713"/>
    </source>
</evidence>
<dbReference type="PANTHER" id="PTHR31260">
    <property type="entry name" value="CYSTATIN/MONELLIN SUPERFAMILY PROTEIN"/>
    <property type="match status" value="1"/>
</dbReference>
<evidence type="ECO:0000256" key="1">
    <source>
        <dbReference type="SAM" id="MobiDB-lite"/>
    </source>
</evidence>
<dbReference type="Proteomes" id="UP001558713">
    <property type="component" value="Unassembled WGS sequence"/>
</dbReference>
<gene>
    <name evidence="2" type="ORF">V5N11_000054</name>
</gene>
<feature type="compositionally biased region" description="Basic and acidic residues" evidence="1">
    <location>
        <begin position="1"/>
        <end position="15"/>
    </location>
</feature>
<organism evidence="2 3">
    <name type="scientific">Cardamine amara subsp. amara</name>
    <dbReference type="NCBI Taxonomy" id="228776"/>
    <lineage>
        <taxon>Eukaryota</taxon>
        <taxon>Viridiplantae</taxon>
        <taxon>Streptophyta</taxon>
        <taxon>Embryophyta</taxon>
        <taxon>Tracheophyta</taxon>
        <taxon>Spermatophyta</taxon>
        <taxon>Magnoliopsida</taxon>
        <taxon>eudicotyledons</taxon>
        <taxon>Gunneridae</taxon>
        <taxon>Pentapetalae</taxon>
        <taxon>rosids</taxon>
        <taxon>malvids</taxon>
        <taxon>Brassicales</taxon>
        <taxon>Brassicaceae</taxon>
        <taxon>Cardamineae</taxon>
        <taxon>Cardamine</taxon>
    </lineage>
</organism>
<sequence length="290" mass="33417">MAEVMAKKESRELGSGKKRKARGRRSARNPQQAYGFDVEFSSCATRIVMRDVLANNDYDIALFSRVGLHCYNFQQGTNYKFLSWEKYNTRFTSNYDFYITFEAMDPVRNSVVSFQTLFSDVGRVVADTYVIDMWRTFACRLRGGNKALEDEWDVDKVIDQFYTGPMPKWLSDDGLASHNKKYYVVQESELHENDWLHTFMELAFSSKANRGLVASPPLEINKVVVETKEDYIIEAHEKLKAKNAIFYICYKYKGVSSEGFAGDHQSIVRKTMDGRPGHMSLEVASQITKR</sequence>
<reference evidence="2 3" key="1">
    <citation type="submission" date="2024-04" db="EMBL/GenBank/DDBJ databases">
        <title>Genome assembly C_amara_ONT_v2.</title>
        <authorList>
            <person name="Yant L."/>
            <person name="Moore C."/>
            <person name="Slenker M."/>
        </authorList>
    </citation>
    <scope>NUCLEOTIDE SEQUENCE [LARGE SCALE GENOMIC DNA]</scope>
    <source>
        <tissue evidence="2">Leaf</tissue>
    </source>
</reference>
<dbReference type="PANTHER" id="PTHR31260:SF74">
    <property type="entry name" value="(RAPE) HYPOTHETICAL PROTEIN"/>
    <property type="match status" value="1"/>
</dbReference>